<proteinExistence type="inferred from homology"/>
<keyword evidence="9" id="KW-1185">Reference proteome</keyword>
<comment type="similarity">
    <text evidence="2">Belongs to the acyl-CoA dehydrogenase family.</text>
</comment>
<reference evidence="8 9" key="1">
    <citation type="submission" date="2024-06" db="EMBL/GenBank/DDBJ databases">
        <title>Draft genome sequence of Geodermatophilus badlandi, a novel member of the Geodermatophilaceae isolated from badland sedimentary rocks in the Red desert, Wyoming, USA.</title>
        <authorList>
            <person name="Ben Tekaya S."/>
            <person name="Nouioui I."/>
            <person name="Flores G.M."/>
            <person name="Shaal M.N."/>
            <person name="Bredoire F."/>
            <person name="Basile F."/>
            <person name="Van Diepen L."/>
            <person name="Ward N.L."/>
        </authorList>
    </citation>
    <scope>NUCLEOTIDE SEQUENCE [LARGE SCALE GENOMIC DNA]</scope>
    <source>
        <strain evidence="8 9">WL48A</strain>
    </source>
</reference>
<dbReference type="InterPro" id="IPR013786">
    <property type="entry name" value="AcylCoA_DH/ox_N"/>
</dbReference>
<dbReference type="Gene3D" id="1.10.540.10">
    <property type="entry name" value="Acyl-CoA dehydrogenase/oxidase, N-terminal domain"/>
    <property type="match status" value="1"/>
</dbReference>
<dbReference type="InterPro" id="IPR037069">
    <property type="entry name" value="AcylCoA_DH/ox_N_sf"/>
</dbReference>
<evidence type="ECO:0000256" key="2">
    <source>
        <dbReference type="ARBA" id="ARBA00009347"/>
    </source>
</evidence>
<evidence type="ECO:0000256" key="4">
    <source>
        <dbReference type="ARBA" id="ARBA00022827"/>
    </source>
</evidence>
<dbReference type="Pfam" id="PF00441">
    <property type="entry name" value="Acyl-CoA_dh_1"/>
    <property type="match status" value="1"/>
</dbReference>
<evidence type="ECO:0000256" key="3">
    <source>
        <dbReference type="ARBA" id="ARBA00022630"/>
    </source>
</evidence>
<dbReference type="InterPro" id="IPR009100">
    <property type="entry name" value="AcylCoA_DH/oxidase_NM_dom_sf"/>
</dbReference>
<comment type="caution">
    <text evidence="8">The sequence shown here is derived from an EMBL/GenBank/DDBJ whole genome shotgun (WGS) entry which is preliminary data.</text>
</comment>
<keyword evidence="3" id="KW-0285">Flavoprotein</keyword>
<evidence type="ECO:0000313" key="8">
    <source>
        <dbReference type="EMBL" id="MEX5718909.1"/>
    </source>
</evidence>
<dbReference type="Gene3D" id="1.20.140.10">
    <property type="entry name" value="Butyryl-CoA Dehydrogenase, subunit A, domain 3"/>
    <property type="match status" value="1"/>
</dbReference>
<evidence type="ECO:0000313" key="9">
    <source>
        <dbReference type="Proteomes" id="UP001560045"/>
    </source>
</evidence>
<feature type="domain" description="Acyl-CoA dehydrogenase/oxidase C-terminal" evidence="6">
    <location>
        <begin position="187"/>
        <end position="322"/>
    </location>
</feature>
<protein>
    <submittedName>
        <fullName evidence="8">Acyl-CoA dehydrogenase family protein</fullName>
    </submittedName>
</protein>
<dbReference type="RefSeq" id="WP_369206222.1">
    <property type="nucleotide sequence ID" value="NZ_JBFNXQ010000029.1"/>
</dbReference>
<evidence type="ECO:0000256" key="5">
    <source>
        <dbReference type="ARBA" id="ARBA00023002"/>
    </source>
</evidence>
<dbReference type="SUPFAM" id="SSF56645">
    <property type="entry name" value="Acyl-CoA dehydrogenase NM domain-like"/>
    <property type="match status" value="1"/>
</dbReference>
<dbReference type="SUPFAM" id="SSF47203">
    <property type="entry name" value="Acyl-CoA dehydrogenase C-terminal domain-like"/>
    <property type="match status" value="1"/>
</dbReference>
<evidence type="ECO:0000259" key="6">
    <source>
        <dbReference type="Pfam" id="PF00441"/>
    </source>
</evidence>
<dbReference type="InterPro" id="IPR009075">
    <property type="entry name" value="AcylCo_DH/oxidase_C"/>
</dbReference>
<dbReference type="Proteomes" id="UP001560045">
    <property type="component" value="Unassembled WGS sequence"/>
</dbReference>
<name>A0ABV3XEA1_9ACTN</name>
<sequence>MNFDLSDDQRDAAAGARAFFTGSASPAAARAALEGTAAPAPGRKALADIGFLGITVPESAGGAGGSVLDLAVVAEQGGAVLAGPSLVSAARAAVLLEGTPELAAQLADGSAAIAVLDGPVTGSAPSVDAADATLFLGLDGGALVAGEGEVVPGTPLDATRGLARVRMTSRRVLVEDAAELWARARHVGAVVMAAEDLGAADRAVLMGVDYAQQREAFGRVIGSYQAVKHMLVDAWVGVDQLRSLVWWAAWAADSAPAELPLAASAAKAYAAEAFERAAETVVQVHGGIGFTWEHDAHLYWRRAKVDRLLLGDAAEHLDAVARLAVAGALG</sequence>
<dbReference type="PANTHER" id="PTHR43884">
    <property type="entry name" value="ACYL-COA DEHYDROGENASE"/>
    <property type="match status" value="1"/>
</dbReference>
<dbReference type="Pfam" id="PF02771">
    <property type="entry name" value="Acyl-CoA_dh_N"/>
    <property type="match status" value="1"/>
</dbReference>
<accession>A0ABV3XEA1</accession>
<keyword evidence="4" id="KW-0274">FAD</keyword>
<organism evidence="8 9">
    <name type="scientific">Geodermatophilus maliterrae</name>
    <dbReference type="NCBI Taxonomy" id="3162531"/>
    <lineage>
        <taxon>Bacteria</taxon>
        <taxon>Bacillati</taxon>
        <taxon>Actinomycetota</taxon>
        <taxon>Actinomycetes</taxon>
        <taxon>Geodermatophilales</taxon>
        <taxon>Geodermatophilaceae</taxon>
        <taxon>Geodermatophilus</taxon>
    </lineage>
</organism>
<dbReference type="InterPro" id="IPR036250">
    <property type="entry name" value="AcylCo_DH-like_C"/>
</dbReference>
<dbReference type="EMBL" id="JBFNXQ010000029">
    <property type="protein sequence ID" value="MEX5718909.1"/>
    <property type="molecule type" value="Genomic_DNA"/>
</dbReference>
<comment type="cofactor">
    <cofactor evidence="1">
        <name>FAD</name>
        <dbReference type="ChEBI" id="CHEBI:57692"/>
    </cofactor>
</comment>
<feature type="domain" description="Acyl-CoA dehydrogenase/oxidase N-terminal" evidence="7">
    <location>
        <begin position="6"/>
        <end position="102"/>
    </location>
</feature>
<keyword evidence="5" id="KW-0560">Oxidoreductase</keyword>
<gene>
    <name evidence="8" type="ORF">ABQ292_11120</name>
</gene>
<evidence type="ECO:0000259" key="7">
    <source>
        <dbReference type="Pfam" id="PF02771"/>
    </source>
</evidence>
<evidence type="ECO:0000256" key="1">
    <source>
        <dbReference type="ARBA" id="ARBA00001974"/>
    </source>
</evidence>
<dbReference type="PANTHER" id="PTHR43884:SF20">
    <property type="entry name" value="ACYL-COA DEHYDROGENASE FADE28"/>
    <property type="match status" value="1"/>
</dbReference>